<evidence type="ECO:0000256" key="1">
    <source>
        <dbReference type="SAM" id="MobiDB-lite"/>
    </source>
</evidence>
<accession>A0A3G6IYA0</accession>
<feature type="transmembrane region" description="Helical" evidence="2">
    <location>
        <begin position="132"/>
        <end position="156"/>
    </location>
</feature>
<sequence>MSEHNDRDNREGGQPQDDGFQPYPPVNHPEDQPQYGQQPPRYPQPGAQPDSANTHGAADANNAGGQPSYGSQFEAGAPGADSNQYAGYGNAGMNFHVHPDLETTMVQPVRDVSVWNPIKYGFKIVFKRANPWLIWGVGLAVIGIILPGVFSGFSSSSSWDATSFQATAQESWESQMLNVVFGIVMLLLGPILVAMAVAQVDGGPLGKERRVAQGNYGKTLFTSILVGIIEVVAILVPVGILVFLAFSTGGDEFGVLQGLLLLAAVVVAIVIALALVPISVLSTYFAAEQGLNPVEAIQASWQQGRPHLWSLVGYSILNGLITGALTLFTCGLGSIIAIPQAYNAAAFMYRQVSGGAVPDMR</sequence>
<feature type="transmembrane region" description="Helical" evidence="2">
    <location>
        <begin position="308"/>
        <end position="338"/>
    </location>
</feature>
<evidence type="ECO:0000313" key="4">
    <source>
        <dbReference type="EMBL" id="AZA09110.1"/>
    </source>
</evidence>
<feature type="compositionally biased region" description="Low complexity" evidence="1">
    <location>
        <begin position="32"/>
        <end position="49"/>
    </location>
</feature>
<feature type="transmembrane region" description="Helical" evidence="2">
    <location>
        <begin position="258"/>
        <end position="287"/>
    </location>
</feature>
<evidence type="ECO:0000259" key="3">
    <source>
        <dbReference type="Pfam" id="PF25231"/>
    </source>
</evidence>
<dbReference type="EMBL" id="CP033898">
    <property type="protein sequence ID" value="AZA09110.1"/>
    <property type="molecule type" value="Genomic_DNA"/>
</dbReference>
<evidence type="ECO:0000313" key="5">
    <source>
        <dbReference type="Proteomes" id="UP000271426"/>
    </source>
</evidence>
<keyword evidence="5" id="KW-1185">Reference proteome</keyword>
<feature type="domain" description="DUF7847" evidence="3">
    <location>
        <begin position="128"/>
        <end position="342"/>
    </location>
</feature>
<name>A0A3G6IYA0_9CORY</name>
<feature type="transmembrane region" description="Helical" evidence="2">
    <location>
        <begin position="176"/>
        <end position="198"/>
    </location>
</feature>
<dbReference type="KEGG" id="cpso:CPPEL_04915"/>
<dbReference type="Proteomes" id="UP000271426">
    <property type="component" value="Chromosome"/>
</dbReference>
<keyword evidence="2" id="KW-0812">Transmembrane</keyword>
<organism evidence="4 5">
    <name type="scientific">Corynebacterium pseudopelargi</name>
    <dbReference type="NCBI Taxonomy" id="2080757"/>
    <lineage>
        <taxon>Bacteria</taxon>
        <taxon>Bacillati</taxon>
        <taxon>Actinomycetota</taxon>
        <taxon>Actinomycetes</taxon>
        <taxon>Mycobacteriales</taxon>
        <taxon>Corynebacteriaceae</taxon>
        <taxon>Corynebacterium</taxon>
    </lineage>
</organism>
<keyword evidence="2" id="KW-1133">Transmembrane helix</keyword>
<feature type="region of interest" description="Disordered" evidence="1">
    <location>
        <begin position="1"/>
        <end position="81"/>
    </location>
</feature>
<reference evidence="4 5" key="1">
    <citation type="submission" date="2018-11" db="EMBL/GenBank/DDBJ databases">
        <authorList>
            <person name="Kleinhagauer T."/>
            <person name="Glaeser S.P."/>
            <person name="Spergser J."/>
            <person name="Ruckert C."/>
            <person name="Kaempfer P."/>
            <person name="Busse H.-J."/>
        </authorList>
    </citation>
    <scope>NUCLEOTIDE SEQUENCE [LARGE SCALE GENOMIC DNA]</scope>
    <source>
        <strain evidence="4 5">812CH</strain>
    </source>
</reference>
<gene>
    <name evidence="4" type="ORF">CPPEL_04915</name>
</gene>
<feature type="transmembrane region" description="Helical" evidence="2">
    <location>
        <begin position="219"/>
        <end position="246"/>
    </location>
</feature>
<feature type="compositionally biased region" description="Basic and acidic residues" evidence="1">
    <location>
        <begin position="1"/>
        <end position="11"/>
    </location>
</feature>
<dbReference type="AlphaFoldDB" id="A0A3G6IYA0"/>
<protein>
    <recommendedName>
        <fullName evidence="3">DUF7847 domain-containing protein</fullName>
    </recommendedName>
</protein>
<keyword evidence="2" id="KW-0472">Membrane</keyword>
<evidence type="ECO:0000256" key="2">
    <source>
        <dbReference type="SAM" id="Phobius"/>
    </source>
</evidence>
<dbReference type="Pfam" id="PF25231">
    <property type="entry name" value="DUF7847"/>
    <property type="match status" value="1"/>
</dbReference>
<proteinExistence type="predicted"/>
<dbReference type="RefSeq" id="WP_123960077.1">
    <property type="nucleotide sequence ID" value="NZ_CP033898.1"/>
</dbReference>
<dbReference type="InterPro" id="IPR057169">
    <property type="entry name" value="DUF7847"/>
</dbReference>
<dbReference type="OrthoDB" id="4423941at2"/>